<dbReference type="PANTHER" id="PTHR32309:SF31">
    <property type="entry name" value="CAPSULAR EXOPOLYSACCHARIDE FAMILY"/>
    <property type="match status" value="1"/>
</dbReference>
<dbReference type="AlphaFoldDB" id="A0A059ZVZ4"/>
<evidence type="ECO:0000256" key="2">
    <source>
        <dbReference type="ARBA" id="ARBA00022475"/>
    </source>
</evidence>
<organism evidence="9 10">
    <name type="scientific">Acidithiobacillus caldus (strain ATCC 51756 / DSM 8584 / KU)</name>
    <dbReference type="NCBI Taxonomy" id="637389"/>
    <lineage>
        <taxon>Bacteria</taxon>
        <taxon>Pseudomonadati</taxon>
        <taxon>Pseudomonadota</taxon>
        <taxon>Acidithiobacillia</taxon>
        <taxon>Acidithiobacillales</taxon>
        <taxon>Acidithiobacillaceae</taxon>
        <taxon>Acidithiobacillus</taxon>
    </lineage>
</organism>
<evidence type="ECO:0000313" key="9">
    <source>
        <dbReference type="EMBL" id="AIA54141.1"/>
    </source>
</evidence>
<reference evidence="9 10" key="1">
    <citation type="journal article" date="2009" name="J. Bacteriol.">
        <title>Draft genome sequence of the extremely acidophilic bacterium Acidithiobacillus caldus ATCC 51756 reveals metabolic versatility in the genus Acidithiobacillus.</title>
        <authorList>
            <person name="Valdes J."/>
            <person name="Quatrini R."/>
            <person name="Hallberg K."/>
            <person name="Dopson M."/>
            <person name="Valenzuela P.D."/>
            <person name="Holmes D.S."/>
        </authorList>
    </citation>
    <scope>NUCLEOTIDE SEQUENCE [LARGE SCALE GENOMIC DNA]</scope>
    <source>
        <strain evidence="10">ATCC 51756 / DSM 8584 / KU</strain>
    </source>
</reference>
<dbReference type="InterPro" id="IPR050445">
    <property type="entry name" value="Bact_polysacc_biosynth/exp"/>
</dbReference>
<comment type="subcellular location">
    <subcellularLocation>
        <location evidence="1">Cell membrane</location>
        <topology evidence="1">Multi-pass membrane protein</topology>
    </subcellularLocation>
</comment>
<feature type="domain" description="Polysaccharide chain length determinant N-terminal" evidence="8">
    <location>
        <begin position="22"/>
        <end position="99"/>
    </location>
</feature>
<dbReference type="HOGENOM" id="CLU_1014218_0_0_6"/>
<keyword evidence="5 7" id="KW-0472">Membrane</keyword>
<keyword evidence="2" id="KW-1003">Cell membrane</keyword>
<dbReference type="KEGG" id="acz:Acaty_c0250"/>
<dbReference type="PANTHER" id="PTHR32309">
    <property type="entry name" value="TYROSINE-PROTEIN KINASE"/>
    <property type="match status" value="1"/>
</dbReference>
<dbReference type="InterPro" id="IPR003856">
    <property type="entry name" value="LPS_length_determ_N"/>
</dbReference>
<dbReference type="Proteomes" id="UP000005522">
    <property type="component" value="Chromosome"/>
</dbReference>
<evidence type="ECO:0000256" key="6">
    <source>
        <dbReference type="SAM" id="Coils"/>
    </source>
</evidence>
<name>A0A059ZVZ4_ACICK</name>
<proteinExistence type="predicted"/>
<protein>
    <submittedName>
        <fullName evidence="9">Lipopolysaccharide biosynthesis</fullName>
    </submittedName>
</protein>
<evidence type="ECO:0000256" key="7">
    <source>
        <dbReference type="SAM" id="Phobius"/>
    </source>
</evidence>
<sequence length="276" mass="30742">MGEQPITTPPAIQIIASPPPEDEISLWELWERLWRGKWLVVGSSVVFLALAGLYLATSTTIYQSKAIVQVGMVAGQPLANTSLLAQKVYNNYRPVNTIEAKKQLPRIHSASVEKSDANLLELESYGRSPEEAQSYLHSIVQSLLSREQDRYAQTLKFHQTQLKELQRQYRALETSSPSDTRHTKHREPSALLLLEQSMRFSEASSLLQQIANAENQLSPANTRPPEVVRQPSYDPVAVSPKKLVVLILALFGGLFVGILVVLLRSSRKSNDDSATT</sequence>
<feature type="coiled-coil region" evidence="6">
    <location>
        <begin position="148"/>
        <end position="175"/>
    </location>
</feature>
<feature type="transmembrane region" description="Helical" evidence="7">
    <location>
        <begin position="243"/>
        <end position="263"/>
    </location>
</feature>
<evidence type="ECO:0000256" key="1">
    <source>
        <dbReference type="ARBA" id="ARBA00004651"/>
    </source>
</evidence>
<dbReference type="eggNOG" id="COG3206">
    <property type="taxonomic scope" value="Bacteria"/>
</dbReference>
<gene>
    <name evidence="9" type="ORF">Acaty_c0250</name>
</gene>
<feature type="transmembrane region" description="Helical" evidence="7">
    <location>
        <begin position="38"/>
        <end position="56"/>
    </location>
</feature>
<evidence type="ECO:0000256" key="3">
    <source>
        <dbReference type="ARBA" id="ARBA00022692"/>
    </source>
</evidence>
<dbReference type="RefSeq" id="WP_004870176.1">
    <property type="nucleotide sequence ID" value="NZ_CP005986.1"/>
</dbReference>
<dbReference type="GO" id="GO:0005886">
    <property type="term" value="C:plasma membrane"/>
    <property type="evidence" value="ECO:0007669"/>
    <property type="project" value="UniProtKB-SubCell"/>
</dbReference>
<evidence type="ECO:0000259" key="8">
    <source>
        <dbReference type="Pfam" id="PF02706"/>
    </source>
</evidence>
<accession>A0A059ZVZ4</accession>
<keyword evidence="3 7" id="KW-0812">Transmembrane</keyword>
<evidence type="ECO:0000313" key="10">
    <source>
        <dbReference type="Proteomes" id="UP000005522"/>
    </source>
</evidence>
<keyword evidence="6" id="KW-0175">Coiled coil</keyword>
<keyword evidence="4 7" id="KW-1133">Transmembrane helix</keyword>
<dbReference type="Pfam" id="PF02706">
    <property type="entry name" value="Wzz"/>
    <property type="match status" value="1"/>
</dbReference>
<evidence type="ECO:0000256" key="5">
    <source>
        <dbReference type="ARBA" id="ARBA00023136"/>
    </source>
</evidence>
<dbReference type="EMBL" id="CP005986">
    <property type="protein sequence ID" value="AIA54141.1"/>
    <property type="molecule type" value="Genomic_DNA"/>
</dbReference>
<evidence type="ECO:0000256" key="4">
    <source>
        <dbReference type="ARBA" id="ARBA00022989"/>
    </source>
</evidence>